<dbReference type="RefSeq" id="WP_395814149.1">
    <property type="nucleotide sequence ID" value="NZ_CP043494.1"/>
</dbReference>
<organism evidence="1 2">
    <name type="scientific">Archangium minus</name>
    <dbReference type="NCBI Taxonomy" id="83450"/>
    <lineage>
        <taxon>Bacteria</taxon>
        <taxon>Pseudomonadati</taxon>
        <taxon>Myxococcota</taxon>
        <taxon>Myxococcia</taxon>
        <taxon>Myxococcales</taxon>
        <taxon>Cystobacterineae</taxon>
        <taxon>Archangiaceae</taxon>
        <taxon>Archangium</taxon>
    </lineage>
</organism>
<accession>A0ABY9WII5</accession>
<reference evidence="1 2" key="1">
    <citation type="submission" date="2019-08" db="EMBL/GenBank/DDBJ databases">
        <title>Archangium and Cystobacter genomes.</title>
        <authorList>
            <person name="Chen I.-C.K."/>
            <person name="Wielgoss S."/>
        </authorList>
    </citation>
    <scope>NUCLEOTIDE SEQUENCE [LARGE SCALE GENOMIC DNA]</scope>
    <source>
        <strain evidence="1 2">Cbm 6</strain>
    </source>
</reference>
<name>A0ABY9WII5_9BACT</name>
<evidence type="ECO:0000313" key="1">
    <source>
        <dbReference type="EMBL" id="WNG43370.1"/>
    </source>
</evidence>
<protein>
    <submittedName>
        <fullName evidence="1">Uncharacterized protein</fullName>
    </submittedName>
</protein>
<dbReference type="EMBL" id="CP043494">
    <property type="protein sequence ID" value="WNG43370.1"/>
    <property type="molecule type" value="Genomic_DNA"/>
</dbReference>
<evidence type="ECO:0000313" key="2">
    <source>
        <dbReference type="Proteomes" id="UP001611383"/>
    </source>
</evidence>
<dbReference type="Proteomes" id="UP001611383">
    <property type="component" value="Chromosome"/>
</dbReference>
<proteinExistence type="predicted"/>
<gene>
    <name evidence="1" type="ORF">F0U60_04110</name>
</gene>
<keyword evidence="2" id="KW-1185">Reference proteome</keyword>
<sequence>MLVDEIVASVKAHRCYTHPVFKHWADNEPSTEVIGALFHQIRNFCDSTRPGLNLPDGLRALNLVKESDMLLEIVASEADHGPELAAMAGHILNRSANRTVCPNVFDQHAVESKLKECSDKILGSLPGYDSKTGLMPQTRNAIAVFERRRDTDEKSIYRNLGTTLALEMISNRHLIPGEKHCLVDSGLYSATLDEPEMHYLQEHWGEAGAEAMHEQHGIGALASVLTPSNKALVQEGADDFLRTVSAMWDLLDAALLESGNRRMAATGS</sequence>